<proteinExistence type="predicted"/>
<sequence length="43" mass="5206">MLNFKDKSFKRKKQIMKILKSCKSWFKIQCYPPCHCQFPPGLE</sequence>
<accession>A0A1J1C544</accession>
<name>A0A1J1C544_CALAY</name>
<gene>
    <name evidence="1" type="ORF">Cabys_1056</name>
</gene>
<reference evidence="1 2" key="1">
    <citation type="submission" date="2016-11" db="EMBL/GenBank/DDBJ databases">
        <title>Genomic analysis of Caldithrix abyssi and proposal of a novel bacterial phylum Caldithrichaeota.</title>
        <authorList>
            <person name="Kublanov I."/>
            <person name="Sigalova O."/>
            <person name="Gavrilov S."/>
            <person name="Lebedinsky A."/>
            <person name="Ivanova N."/>
            <person name="Daum C."/>
            <person name="Reddy T."/>
            <person name="Klenk H.P."/>
            <person name="Goker M."/>
            <person name="Reva O."/>
            <person name="Miroshnichenko M."/>
            <person name="Kyprides N."/>
            <person name="Woyke T."/>
            <person name="Gelfand M."/>
        </authorList>
    </citation>
    <scope>NUCLEOTIDE SEQUENCE [LARGE SCALE GENOMIC DNA]</scope>
    <source>
        <strain evidence="1 2">LF13</strain>
    </source>
</reference>
<organism evidence="1 2">
    <name type="scientific">Caldithrix abyssi DSM 13497</name>
    <dbReference type="NCBI Taxonomy" id="880073"/>
    <lineage>
        <taxon>Bacteria</taxon>
        <taxon>Pseudomonadati</taxon>
        <taxon>Calditrichota</taxon>
        <taxon>Calditrichia</taxon>
        <taxon>Calditrichales</taxon>
        <taxon>Calditrichaceae</taxon>
        <taxon>Caldithrix</taxon>
    </lineage>
</organism>
<dbReference type="Proteomes" id="UP000183868">
    <property type="component" value="Chromosome"/>
</dbReference>
<protein>
    <submittedName>
        <fullName evidence="1">Uncharacterized protein</fullName>
    </submittedName>
</protein>
<evidence type="ECO:0000313" key="2">
    <source>
        <dbReference type="Proteomes" id="UP000183868"/>
    </source>
</evidence>
<dbReference type="AlphaFoldDB" id="A0A1J1C544"/>
<dbReference type="EMBL" id="CP018099">
    <property type="protein sequence ID" value="APF17805.1"/>
    <property type="molecule type" value="Genomic_DNA"/>
</dbReference>
<evidence type="ECO:0000313" key="1">
    <source>
        <dbReference type="EMBL" id="APF17805.1"/>
    </source>
</evidence>
<dbReference type="KEGG" id="caby:Cabys_1056"/>